<dbReference type="RefSeq" id="WP_146444475.1">
    <property type="nucleotide sequence ID" value="NZ_SJPR01000002.1"/>
</dbReference>
<proteinExistence type="predicted"/>
<dbReference type="PANTHER" id="PTHR43537:SF5">
    <property type="entry name" value="UXU OPERON TRANSCRIPTIONAL REGULATOR"/>
    <property type="match status" value="1"/>
</dbReference>
<dbReference type="InterPro" id="IPR036390">
    <property type="entry name" value="WH_DNA-bd_sf"/>
</dbReference>
<dbReference type="SMART" id="SM00345">
    <property type="entry name" value="HTH_GNTR"/>
    <property type="match status" value="1"/>
</dbReference>
<evidence type="ECO:0000313" key="6">
    <source>
        <dbReference type="Proteomes" id="UP000317421"/>
    </source>
</evidence>
<reference evidence="5 6" key="1">
    <citation type="submission" date="2019-02" db="EMBL/GenBank/DDBJ databases">
        <title>Deep-cultivation of Planctomycetes and their phenomic and genomic characterization uncovers novel biology.</title>
        <authorList>
            <person name="Wiegand S."/>
            <person name="Jogler M."/>
            <person name="Boedeker C."/>
            <person name="Pinto D."/>
            <person name="Vollmers J."/>
            <person name="Rivas-Marin E."/>
            <person name="Kohn T."/>
            <person name="Peeters S.H."/>
            <person name="Heuer A."/>
            <person name="Rast P."/>
            <person name="Oberbeckmann S."/>
            <person name="Bunk B."/>
            <person name="Jeske O."/>
            <person name="Meyerdierks A."/>
            <person name="Storesund J.E."/>
            <person name="Kallscheuer N."/>
            <person name="Luecker S."/>
            <person name="Lage O.M."/>
            <person name="Pohl T."/>
            <person name="Merkel B.J."/>
            <person name="Hornburger P."/>
            <person name="Mueller R.-W."/>
            <person name="Bruemmer F."/>
            <person name="Labrenz M."/>
            <person name="Spormann A.M."/>
            <person name="Op Den Camp H."/>
            <person name="Overmann J."/>
            <person name="Amann R."/>
            <person name="Jetten M.S.M."/>
            <person name="Mascher T."/>
            <person name="Medema M.H."/>
            <person name="Devos D.P."/>
            <person name="Kaster A.-K."/>
            <person name="Ovreas L."/>
            <person name="Rohde M."/>
            <person name="Galperin M.Y."/>
            <person name="Jogler C."/>
        </authorList>
    </citation>
    <scope>NUCLEOTIDE SEQUENCE [LARGE SCALE GENOMIC DNA]</scope>
    <source>
        <strain evidence="5 6">Pla108</strain>
    </source>
</reference>
<dbReference type="GO" id="GO:0003677">
    <property type="term" value="F:DNA binding"/>
    <property type="evidence" value="ECO:0007669"/>
    <property type="project" value="UniProtKB-KW"/>
</dbReference>
<evidence type="ECO:0000256" key="3">
    <source>
        <dbReference type="ARBA" id="ARBA00023163"/>
    </source>
</evidence>
<accession>A0A5C6AH98</accession>
<dbReference type="PROSITE" id="PS50949">
    <property type="entry name" value="HTH_GNTR"/>
    <property type="match status" value="1"/>
</dbReference>
<dbReference type="Pfam" id="PF00392">
    <property type="entry name" value="GntR"/>
    <property type="match status" value="1"/>
</dbReference>
<keyword evidence="2" id="KW-0238">DNA-binding</keyword>
<evidence type="ECO:0000256" key="2">
    <source>
        <dbReference type="ARBA" id="ARBA00023125"/>
    </source>
</evidence>
<dbReference type="InterPro" id="IPR000524">
    <property type="entry name" value="Tscrpt_reg_HTH_GntR"/>
</dbReference>
<evidence type="ECO:0000256" key="1">
    <source>
        <dbReference type="ARBA" id="ARBA00023015"/>
    </source>
</evidence>
<keyword evidence="6" id="KW-1185">Reference proteome</keyword>
<dbReference type="Proteomes" id="UP000317421">
    <property type="component" value="Unassembled WGS sequence"/>
</dbReference>
<sequence>MAVAAASIPEAFRPQRYPAVRAIFSEDGDANLSLADKAGDLILKLIISGEISAGTRLKSTELSELLGMSRTPVTKAMAKLSSEGILSQPNNLQAIVTPEACDWLVQTHELRQLLEPEAAARAAGKVPADVIDDLRVLSRDVKTNRGRLWDEAAKYFDFALHLTLAEYCGNVPMNVSIRRCWKYKALSYDLSDGCRSMLKSEYEQHLEILSAVAEGDADRARAEMASHLQTASVSRFSPQVV</sequence>
<dbReference type="AlphaFoldDB" id="A0A5C6AH98"/>
<dbReference type="GO" id="GO:0003700">
    <property type="term" value="F:DNA-binding transcription factor activity"/>
    <property type="evidence" value="ECO:0007669"/>
    <property type="project" value="InterPro"/>
</dbReference>
<dbReference type="InterPro" id="IPR036388">
    <property type="entry name" value="WH-like_DNA-bd_sf"/>
</dbReference>
<name>A0A5C6AH98_9BACT</name>
<protein>
    <submittedName>
        <fullName evidence="5">Putative L-lactate dehydrogenase operon regulatory protein</fullName>
    </submittedName>
</protein>
<evidence type="ECO:0000313" key="5">
    <source>
        <dbReference type="EMBL" id="TWT97543.1"/>
    </source>
</evidence>
<dbReference type="InterPro" id="IPR011711">
    <property type="entry name" value="GntR_C"/>
</dbReference>
<gene>
    <name evidence="5" type="primary">lldR</name>
    <name evidence="5" type="ORF">Pla108_16950</name>
</gene>
<dbReference type="SUPFAM" id="SSF48008">
    <property type="entry name" value="GntR ligand-binding domain-like"/>
    <property type="match status" value="1"/>
</dbReference>
<dbReference type="InterPro" id="IPR008920">
    <property type="entry name" value="TF_FadR/GntR_C"/>
</dbReference>
<dbReference type="Pfam" id="PF07729">
    <property type="entry name" value="FCD"/>
    <property type="match status" value="1"/>
</dbReference>
<dbReference type="Gene3D" id="1.10.10.10">
    <property type="entry name" value="Winged helix-like DNA-binding domain superfamily/Winged helix DNA-binding domain"/>
    <property type="match status" value="1"/>
</dbReference>
<dbReference type="SUPFAM" id="SSF46785">
    <property type="entry name" value="Winged helix' DNA-binding domain"/>
    <property type="match status" value="1"/>
</dbReference>
<dbReference type="EMBL" id="SJPR01000002">
    <property type="protein sequence ID" value="TWT97543.1"/>
    <property type="molecule type" value="Genomic_DNA"/>
</dbReference>
<organism evidence="5 6">
    <name type="scientific">Botrimarina colliarenosi</name>
    <dbReference type="NCBI Taxonomy" id="2528001"/>
    <lineage>
        <taxon>Bacteria</taxon>
        <taxon>Pseudomonadati</taxon>
        <taxon>Planctomycetota</taxon>
        <taxon>Planctomycetia</taxon>
        <taxon>Pirellulales</taxon>
        <taxon>Lacipirellulaceae</taxon>
        <taxon>Botrimarina</taxon>
    </lineage>
</organism>
<dbReference type="Gene3D" id="1.20.120.530">
    <property type="entry name" value="GntR ligand-binding domain-like"/>
    <property type="match status" value="1"/>
</dbReference>
<feature type="domain" description="HTH gntR-type" evidence="4">
    <location>
        <begin position="32"/>
        <end position="99"/>
    </location>
</feature>
<dbReference type="OrthoDB" id="284307at2"/>
<keyword evidence="3" id="KW-0804">Transcription</keyword>
<comment type="caution">
    <text evidence="5">The sequence shown here is derived from an EMBL/GenBank/DDBJ whole genome shotgun (WGS) entry which is preliminary data.</text>
</comment>
<dbReference type="PANTHER" id="PTHR43537">
    <property type="entry name" value="TRANSCRIPTIONAL REGULATOR, GNTR FAMILY"/>
    <property type="match status" value="1"/>
</dbReference>
<dbReference type="SMART" id="SM00895">
    <property type="entry name" value="FCD"/>
    <property type="match status" value="1"/>
</dbReference>
<evidence type="ECO:0000259" key="4">
    <source>
        <dbReference type="PROSITE" id="PS50949"/>
    </source>
</evidence>
<keyword evidence="1" id="KW-0805">Transcription regulation</keyword>